<reference evidence="2 3" key="1">
    <citation type="submission" date="2024-04" db="EMBL/GenBank/DDBJ databases">
        <title>Flavobacterium sp. DGU11 16S ribosomal RNA gene Genome sequencing and assembly.</title>
        <authorList>
            <person name="Park S."/>
        </authorList>
    </citation>
    <scope>NUCLEOTIDE SEQUENCE [LARGE SCALE GENOMIC DNA]</scope>
    <source>
        <strain evidence="2 3">DGU11</strain>
    </source>
</reference>
<evidence type="ECO:0008006" key="4">
    <source>
        <dbReference type="Google" id="ProtNLM"/>
    </source>
</evidence>
<evidence type="ECO:0000313" key="2">
    <source>
        <dbReference type="EMBL" id="MEL1245541.1"/>
    </source>
</evidence>
<sequence>MKNVNYMNYAVVGIPLLLMGLGWLIDSEILIVGMLLTMVTGAFHVIVGIGMFIDSGYRDSYTGVYLIGVAAFFALWIFTDWFWIVAIPPALALNLSIIIYIKAKQNKP</sequence>
<keyword evidence="1" id="KW-0472">Membrane</keyword>
<evidence type="ECO:0000256" key="1">
    <source>
        <dbReference type="SAM" id="Phobius"/>
    </source>
</evidence>
<keyword evidence="1" id="KW-1133">Transmembrane helix</keyword>
<name>A0ABU9HZF5_9FLAO</name>
<accession>A0ABU9HZF5</accession>
<protein>
    <recommendedName>
        <fullName evidence="4">SPW repeat-containing protein</fullName>
    </recommendedName>
</protein>
<feature type="transmembrane region" description="Helical" evidence="1">
    <location>
        <begin position="60"/>
        <end position="77"/>
    </location>
</feature>
<feature type="transmembrane region" description="Helical" evidence="1">
    <location>
        <begin position="7"/>
        <end position="25"/>
    </location>
</feature>
<keyword evidence="1" id="KW-0812">Transmembrane</keyword>
<dbReference type="Proteomes" id="UP001464555">
    <property type="component" value="Unassembled WGS sequence"/>
</dbReference>
<evidence type="ECO:0000313" key="3">
    <source>
        <dbReference type="Proteomes" id="UP001464555"/>
    </source>
</evidence>
<keyword evidence="3" id="KW-1185">Reference proteome</keyword>
<dbReference type="RefSeq" id="WP_341697838.1">
    <property type="nucleotide sequence ID" value="NZ_JBBYHR010000008.1"/>
</dbReference>
<gene>
    <name evidence="2" type="ORF">AAEO56_14800</name>
</gene>
<comment type="caution">
    <text evidence="2">The sequence shown here is derived from an EMBL/GenBank/DDBJ whole genome shotgun (WGS) entry which is preliminary data.</text>
</comment>
<feature type="transmembrane region" description="Helical" evidence="1">
    <location>
        <begin position="83"/>
        <end position="101"/>
    </location>
</feature>
<organism evidence="2 3">
    <name type="scientific">Flavobacterium arundinis</name>
    <dbReference type="NCBI Taxonomy" id="3139143"/>
    <lineage>
        <taxon>Bacteria</taxon>
        <taxon>Pseudomonadati</taxon>
        <taxon>Bacteroidota</taxon>
        <taxon>Flavobacteriia</taxon>
        <taxon>Flavobacteriales</taxon>
        <taxon>Flavobacteriaceae</taxon>
        <taxon>Flavobacterium</taxon>
    </lineage>
</organism>
<dbReference type="EMBL" id="JBBYHR010000008">
    <property type="protein sequence ID" value="MEL1245541.1"/>
    <property type="molecule type" value="Genomic_DNA"/>
</dbReference>
<feature type="transmembrane region" description="Helical" evidence="1">
    <location>
        <begin position="31"/>
        <end position="53"/>
    </location>
</feature>
<proteinExistence type="predicted"/>